<dbReference type="EMBL" id="CAJVCH010043135">
    <property type="protein sequence ID" value="CAG7717068.1"/>
    <property type="molecule type" value="Genomic_DNA"/>
</dbReference>
<dbReference type="AlphaFoldDB" id="A0A8J2JYX5"/>
<name>A0A8J2JYX5_9HEXA</name>
<organism evidence="1 2">
    <name type="scientific">Allacma fusca</name>
    <dbReference type="NCBI Taxonomy" id="39272"/>
    <lineage>
        <taxon>Eukaryota</taxon>
        <taxon>Metazoa</taxon>
        <taxon>Ecdysozoa</taxon>
        <taxon>Arthropoda</taxon>
        <taxon>Hexapoda</taxon>
        <taxon>Collembola</taxon>
        <taxon>Symphypleona</taxon>
        <taxon>Sminthuridae</taxon>
        <taxon>Allacma</taxon>
    </lineage>
</organism>
<dbReference type="Proteomes" id="UP000708208">
    <property type="component" value="Unassembled WGS sequence"/>
</dbReference>
<evidence type="ECO:0000313" key="1">
    <source>
        <dbReference type="EMBL" id="CAG7717068.1"/>
    </source>
</evidence>
<evidence type="ECO:0000313" key="2">
    <source>
        <dbReference type="Proteomes" id="UP000708208"/>
    </source>
</evidence>
<gene>
    <name evidence="1" type="ORF">AFUS01_LOCUS6544</name>
</gene>
<sequence>IIKNPDSYTDITSEHLKFTHLITRVLKDLSRNMVS</sequence>
<protein>
    <submittedName>
        <fullName evidence="1">Uncharacterized protein</fullName>
    </submittedName>
</protein>
<proteinExistence type="predicted"/>
<accession>A0A8J2JYX5</accession>
<reference evidence="1" key="1">
    <citation type="submission" date="2021-06" db="EMBL/GenBank/DDBJ databases">
        <authorList>
            <person name="Hodson N. C."/>
            <person name="Mongue J. A."/>
            <person name="Jaron S. K."/>
        </authorList>
    </citation>
    <scope>NUCLEOTIDE SEQUENCE</scope>
</reference>
<keyword evidence="2" id="KW-1185">Reference proteome</keyword>
<feature type="non-terminal residue" evidence="1">
    <location>
        <position position="1"/>
    </location>
</feature>
<comment type="caution">
    <text evidence="1">The sequence shown here is derived from an EMBL/GenBank/DDBJ whole genome shotgun (WGS) entry which is preliminary data.</text>
</comment>